<dbReference type="PANTHER" id="PTHR18968">
    <property type="entry name" value="THIAMINE PYROPHOSPHATE ENZYMES"/>
    <property type="match status" value="1"/>
</dbReference>
<name>A0ABV1EJP8_9FIRM</name>
<protein>
    <submittedName>
        <fullName evidence="4">Thiamine pyrophosphate-dependent enzyme</fullName>
    </submittedName>
</protein>
<comment type="caution">
    <text evidence="4">The sequence shown here is derived from an EMBL/GenBank/DDBJ whole genome shotgun (WGS) entry which is preliminary data.</text>
</comment>
<keyword evidence="5" id="KW-1185">Reference proteome</keyword>
<dbReference type="PANTHER" id="PTHR18968:SF129">
    <property type="entry name" value="ACETOLACTATE SYNTHASE"/>
    <property type="match status" value="1"/>
</dbReference>
<evidence type="ECO:0000313" key="4">
    <source>
        <dbReference type="EMBL" id="MEQ2454813.1"/>
    </source>
</evidence>
<dbReference type="InterPro" id="IPR029061">
    <property type="entry name" value="THDP-binding"/>
</dbReference>
<comment type="similarity">
    <text evidence="1">Belongs to the TPP enzyme family.</text>
</comment>
<evidence type="ECO:0000256" key="1">
    <source>
        <dbReference type="ARBA" id="ARBA00007812"/>
    </source>
</evidence>
<dbReference type="Gene3D" id="3.40.50.970">
    <property type="match status" value="1"/>
</dbReference>
<evidence type="ECO:0000256" key="2">
    <source>
        <dbReference type="ARBA" id="ARBA00023052"/>
    </source>
</evidence>
<dbReference type="EMBL" id="JBBNFM010000013">
    <property type="protein sequence ID" value="MEQ2454813.1"/>
    <property type="molecule type" value="Genomic_DNA"/>
</dbReference>
<reference evidence="4 5" key="1">
    <citation type="submission" date="2024-04" db="EMBL/GenBank/DDBJ databases">
        <title>Human intestinal bacterial collection.</title>
        <authorList>
            <person name="Pauvert C."/>
            <person name="Hitch T.C.A."/>
            <person name="Clavel T."/>
        </authorList>
    </citation>
    <scope>NUCLEOTIDE SEQUENCE [LARGE SCALE GENOMIC DNA]</scope>
    <source>
        <strain evidence="4 5">CLA-AA-H141</strain>
    </source>
</reference>
<gene>
    <name evidence="4" type="ORF">AAAT04_12275</name>
</gene>
<dbReference type="Proteomes" id="UP001482186">
    <property type="component" value="Unassembled WGS sequence"/>
</dbReference>
<keyword evidence="2" id="KW-0786">Thiamine pyrophosphate</keyword>
<feature type="domain" description="Thiamine pyrophosphate enzyme TPP-binding" evidence="3">
    <location>
        <begin position="5"/>
        <end position="119"/>
    </location>
</feature>
<sequence>MEAGAHPGSIAAKMLYPERKVLAVTGDGGFMMNCQEIETAVRMNVPIVVLVMRDDSYGLIKWKQDDRFGDHCFVDFTNPDFVKMAESMHAVGLRVDKTEDLKDVLEQAFASGKVCIIDCPVDYAENTKLTEHLKQVIAELE</sequence>
<dbReference type="Pfam" id="PF02775">
    <property type="entry name" value="TPP_enzyme_C"/>
    <property type="match status" value="1"/>
</dbReference>
<organism evidence="4 5">
    <name type="scientific">Coprococcus ammoniilyticus</name>
    <dbReference type="NCBI Taxonomy" id="2981785"/>
    <lineage>
        <taxon>Bacteria</taxon>
        <taxon>Bacillati</taxon>
        <taxon>Bacillota</taxon>
        <taxon>Clostridia</taxon>
        <taxon>Lachnospirales</taxon>
        <taxon>Lachnospiraceae</taxon>
        <taxon>Coprococcus</taxon>
    </lineage>
</organism>
<dbReference type="PROSITE" id="PS00187">
    <property type="entry name" value="TPP_ENZYMES"/>
    <property type="match status" value="1"/>
</dbReference>
<evidence type="ECO:0000313" key="5">
    <source>
        <dbReference type="Proteomes" id="UP001482186"/>
    </source>
</evidence>
<proteinExistence type="inferred from homology"/>
<accession>A0ABV1EJP8</accession>
<evidence type="ECO:0000259" key="3">
    <source>
        <dbReference type="Pfam" id="PF02775"/>
    </source>
</evidence>
<dbReference type="SUPFAM" id="SSF52518">
    <property type="entry name" value="Thiamin diphosphate-binding fold (THDP-binding)"/>
    <property type="match status" value="1"/>
</dbReference>
<dbReference type="InterPro" id="IPR000399">
    <property type="entry name" value="TPP-bd_CS"/>
</dbReference>
<dbReference type="RefSeq" id="WP_349116192.1">
    <property type="nucleotide sequence ID" value="NZ_JBBNFM010000013.1"/>
</dbReference>
<dbReference type="InterPro" id="IPR045229">
    <property type="entry name" value="TPP_enz"/>
</dbReference>
<dbReference type="InterPro" id="IPR011766">
    <property type="entry name" value="TPP_enzyme_TPP-bd"/>
</dbReference>